<sequence>MPCAALETNPRAAAIAEAVVWIGYLQWHFRTKGDVSPPEPVLREFRNIQNRDAVLAWEAIETKRDANPAIT</sequence>
<name>A0A450S3G4_9GAMM</name>
<dbReference type="EMBL" id="CAADFL010000330">
    <property type="protein sequence ID" value="VFK14617.1"/>
    <property type="molecule type" value="Genomic_DNA"/>
</dbReference>
<evidence type="ECO:0000313" key="1">
    <source>
        <dbReference type="EMBL" id="VFJ46207.1"/>
    </source>
</evidence>
<dbReference type="AlphaFoldDB" id="A0A450S3G4"/>
<reference evidence="1" key="1">
    <citation type="submission" date="2019-02" db="EMBL/GenBank/DDBJ databases">
        <authorList>
            <person name="Gruber-Vodicka R. H."/>
            <person name="Seah K. B. B."/>
        </authorList>
    </citation>
    <scope>NUCLEOTIDE SEQUENCE</scope>
    <source>
        <strain evidence="2">BECK_BZ163</strain>
        <strain evidence="3">BECK_BZ164</strain>
        <strain evidence="1">BECK_BZ165</strain>
    </source>
</reference>
<gene>
    <name evidence="2" type="ORF">BECKFM1743A_GA0114220_100344</name>
    <name evidence="3" type="ORF">BECKFM1743B_GA0114221_103302</name>
    <name evidence="1" type="ORF">BECKFM1743C_GA0114222_1003510</name>
</gene>
<dbReference type="EMBL" id="CAADEZ010000034">
    <property type="protein sequence ID" value="VFJ46247.1"/>
    <property type="molecule type" value="Genomic_DNA"/>
</dbReference>
<accession>A0A450S3G4</accession>
<proteinExistence type="predicted"/>
<protein>
    <submittedName>
        <fullName evidence="1">Uncharacterized protein</fullName>
    </submittedName>
</protein>
<evidence type="ECO:0000313" key="2">
    <source>
        <dbReference type="EMBL" id="VFJ46247.1"/>
    </source>
</evidence>
<evidence type="ECO:0000313" key="3">
    <source>
        <dbReference type="EMBL" id="VFK14617.1"/>
    </source>
</evidence>
<organism evidence="1">
    <name type="scientific">Candidatus Kentrum sp. FM</name>
    <dbReference type="NCBI Taxonomy" id="2126340"/>
    <lineage>
        <taxon>Bacteria</taxon>
        <taxon>Pseudomonadati</taxon>
        <taxon>Pseudomonadota</taxon>
        <taxon>Gammaproteobacteria</taxon>
        <taxon>Candidatus Kentrum</taxon>
    </lineage>
</organism>
<dbReference type="EMBL" id="CAADFA010000035">
    <property type="protein sequence ID" value="VFJ46207.1"/>
    <property type="molecule type" value="Genomic_DNA"/>
</dbReference>